<evidence type="ECO:0000313" key="4">
    <source>
        <dbReference type="Proteomes" id="UP000630445"/>
    </source>
</evidence>
<gene>
    <name evidence="3" type="ORF">CNMCM5793_000213</name>
</gene>
<feature type="transmembrane region" description="Helical" evidence="1">
    <location>
        <begin position="97"/>
        <end position="119"/>
    </location>
</feature>
<reference evidence="3" key="1">
    <citation type="submission" date="2020-06" db="EMBL/GenBank/DDBJ databases">
        <title>Draft genome sequences of strains closely related to Aspergillus parafelis and Aspergillus hiratsukae.</title>
        <authorList>
            <person name="Dos Santos R.A.C."/>
            <person name="Rivero-Menendez O."/>
            <person name="Steenwyk J.L."/>
            <person name="Mead M.E."/>
            <person name="Goldman G.H."/>
            <person name="Alastruey-Izquierdo A."/>
            <person name="Rokas A."/>
        </authorList>
    </citation>
    <scope>NUCLEOTIDE SEQUENCE</scope>
    <source>
        <strain evidence="3">CNM-CM5793</strain>
    </source>
</reference>
<keyword evidence="1" id="KW-1133">Transmembrane helix</keyword>
<proteinExistence type="predicted"/>
<sequence>MTNPPAMPDWYGRLLELTRLCCLFGLVFFNRYNYYVLPAEYSDRDSVLLWNFRAGLFLAFIYPGATAARQMVSNEPRSTGDRPQQNRVQFEPVQRTPVTSCLAVLGGVLSCITIGGFIIQMCQYLAGGIKALSDQHSCSSMSGTIEGVRFTYHSTGQHCDTTAQRDAIAGAIKKFVSNVEHDKICGTLCLRLDHGGTWNGWLKLGPVGSFNEDAYCGSGLPFNSCVSGGNNDI</sequence>
<name>A0A8H6P9X0_9EURO</name>
<accession>A0A8H6P9X0</accession>
<evidence type="ECO:0000313" key="3">
    <source>
        <dbReference type="EMBL" id="KAF7122256.1"/>
    </source>
</evidence>
<feature type="transmembrane region" description="Helical" evidence="1">
    <location>
        <begin position="47"/>
        <end position="65"/>
    </location>
</feature>
<feature type="domain" description="Secreted protein CSS2 C-terminal" evidence="2">
    <location>
        <begin position="94"/>
        <end position="215"/>
    </location>
</feature>
<dbReference type="AlphaFoldDB" id="A0A8H6P9X0"/>
<dbReference type="Pfam" id="PF20521">
    <property type="entry name" value="DUF6736"/>
    <property type="match status" value="1"/>
</dbReference>
<organism evidence="3 4">
    <name type="scientific">Aspergillus hiratsukae</name>
    <dbReference type="NCBI Taxonomy" id="1194566"/>
    <lineage>
        <taxon>Eukaryota</taxon>
        <taxon>Fungi</taxon>
        <taxon>Dikarya</taxon>
        <taxon>Ascomycota</taxon>
        <taxon>Pezizomycotina</taxon>
        <taxon>Eurotiomycetes</taxon>
        <taxon>Eurotiomycetidae</taxon>
        <taxon>Eurotiales</taxon>
        <taxon>Aspergillaceae</taxon>
        <taxon>Aspergillus</taxon>
        <taxon>Aspergillus subgen. Fumigati</taxon>
    </lineage>
</organism>
<feature type="transmembrane region" description="Helical" evidence="1">
    <location>
        <begin position="17"/>
        <end position="35"/>
    </location>
</feature>
<dbReference type="OrthoDB" id="5059029at2759"/>
<dbReference type="EMBL" id="JACBAD010002025">
    <property type="protein sequence ID" value="KAF7122256.1"/>
    <property type="molecule type" value="Genomic_DNA"/>
</dbReference>
<keyword evidence="1" id="KW-0472">Membrane</keyword>
<keyword evidence="4" id="KW-1185">Reference proteome</keyword>
<evidence type="ECO:0000256" key="1">
    <source>
        <dbReference type="SAM" id="Phobius"/>
    </source>
</evidence>
<protein>
    <recommendedName>
        <fullName evidence="2">Secreted protein CSS2 C-terminal domain-containing protein</fullName>
    </recommendedName>
</protein>
<comment type="caution">
    <text evidence="3">The sequence shown here is derived from an EMBL/GenBank/DDBJ whole genome shotgun (WGS) entry which is preliminary data.</text>
</comment>
<dbReference type="Proteomes" id="UP000630445">
    <property type="component" value="Unassembled WGS sequence"/>
</dbReference>
<keyword evidence="1" id="KW-0812">Transmembrane</keyword>
<evidence type="ECO:0000259" key="2">
    <source>
        <dbReference type="Pfam" id="PF20521"/>
    </source>
</evidence>
<dbReference type="InterPro" id="IPR046624">
    <property type="entry name" value="CSS2_C"/>
</dbReference>